<reference evidence="2 3" key="1">
    <citation type="submission" date="2017-09" db="EMBL/GenBank/DDBJ databases">
        <title>Depth-based differentiation of microbial function through sediment-hosted aquifers and enrichment of novel symbionts in the deep terrestrial subsurface.</title>
        <authorList>
            <person name="Probst A.J."/>
            <person name="Ladd B."/>
            <person name="Jarett J.K."/>
            <person name="Geller-Mcgrath D.E."/>
            <person name="Sieber C.M."/>
            <person name="Emerson J.B."/>
            <person name="Anantharaman K."/>
            <person name="Thomas B.C."/>
            <person name="Malmstrom R."/>
            <person name="Stieglmeier M."/>
            <person name="Klingl A."/>
            <person name="Woyke T."/>
            <person name="Ryan C.M."/>
            <person name="Banfield J.F."/>
        </authorList>
    </citation>
    <scope>NUCLEOTIDE SEQUENCE [LARGE SCALE GENOMIC DNA]</scope>
    <source>
        <strain evidence="2">CG22_combo_CG10-13_8_21_14_all_38_20</strain>
    </source>
</reference>
<sequence length="298" mass="33132">MNKKALSLVITVLILILYLSQFSPPNSKDARIIFCDVGQGDGIYLDLPNNIDVVIDGGPNTKILECLGKYMPFWDREIEIVVLTHPQADHLNGLIEVAKRYKVKHFVTSPVGNATKGYQALTKAIQEGNTTIQNIYTGDEIKINDITLRTLWPSREFVADNTNATISANILGATTTNSDLNDFSVILQLEYGTFDAVFTGDADENIQDEILAANTKLKPVEIFKIPHHGSRYGLLDEFIDRFEPGFAVISVGKNQWGHPTPELLSRLSLRSIPILRTDNDGDIVVITDGQQYKIESDK</sequence>
<dbReference type="CDD" id="cd07731">
    <property type="entry name" value="ComA-like_MBL-fold"/>
    <property type="match status" value="1"/>
</dbReference>
<proteinExistence type="predicted"/>
<evidence type="ECO:0000259" key="1">
    <source>
        <dbReference type="Pfam" id="PF12706"/>
    </source>
</evidence>
<organism evidence="2 3">
    <name type="scientific">Candidatus Roizmanbacteria bacterium CG22_combo_CG10-13_8_21_14_all_38_20</name>
    <dbReference type="NCBI Taxonomy" id="1974862"/>
    <lineage>
        <taxon>Bacteria</taxon>
        <taxon>Candidatus Roizmaniibacteriota</taxon>
    </lineage>
</organism>
<dbReference type="InterPro" id="IPR001279">
    <property type="entry name" value="Metallo-B-lactamas"/>
</dbReference>
<evidence type="ECO:0000313" key="2">
    <source>
        <dbReference type="EMBL" id="PIP61526.1"/>
    </source>
</evidence>
<dbReference type="SUPFAM" id="SSF56281">
    <property type="entry name" value="Metallo-hydrolase/oxidoreductase"/>
    <property type="match status" value="1"/>
</dbReference>
<gene>
    <name evidence="2" type="ORF">COW99_03595</name>
</gene>
<dbReference type="PANTHER" id="PTHR30619:SF1">
    <property type="entry name" value="RECOMBINATION PROTEIN 2"/>
    <property type="match status" value="1"/>
</dbReference>
<name>A0A2H0BV13_9BACT</name>
<protein>
    <recommendedName>
        <fullName evidence="1">Metallo-beta-lactamase domain-containing protein</fullName>
    </recommendedName>
</protein>
<dbReference type="PANTHER" id="PTHR30619">
    <property type="entry name" value="DNA INTERNALIZATION/COMPETENCE PROTEIN COMEC/REC2"/>
    <property type="match status" value="1"/>
</dbReference>
<dbReference type="InterPro" id="IPR052159">
    <property type="entry name" value="Competence_DNA_uptake"/>
</dbReference>
<dbReference type="EMBL" id="PCTA01000024">
    <property type="protein sequence ID" value="PIP61526.1"/>
    <property type="molecule type" value="Genomic_DNA"/>
</dbReference>
<dbReference type="AlphaFoldDB" id="A0A2H0BV13"/>
<dbReference type="InterPro" id="IPR035681">
    <property type="entry name" value="ComA-like_MBL"/>
</dbReference>
<feature type="domain" description="Metallo-beta-lactamase" evidence="1">
    <location>
        <begin position="75"/>
        <end position="157"/>
    </location>
</feature>
<evidence type="ECO:0000313" key="3">
    <source>
        <dbReference type="Proteomes" id="UP000231246"/>
    </source>
</evidence>
<dbReference type="Pfam" id="PF12706">
    <property type="entry name" value="Lactamase_B_2"/>
    <property type="match status" value="1"/>
</dbReference>
<comment type="caution">
    <text evidence="2">The sequence shown here is derived from an EMBL/GenBank/DDBJ whole genome shotgun (WGS) entry which is preliminary data.</text>
</comment>
<dbReference type="Gene3D" id="3.60.15.10">
    <property type="entry name" value="Ribonuclease Z/Hydroxyacylglutathione hydrolase-like"/>
    <property type="match status" value="1"/>
</dbReference>
<dbReference type="Proteomes" id="UP000231246">
    <property type="component" value="Unassembled WGS sequence"/>
</dbReference>
<dbReference type="InterPro" id="IPR036866">
    <property type="entry name" value="RibonucZ/Hydroxyglut_hydro"/>
</dbReference>
<accession>A0A2H0BV13</accession>